<evidence type="ECO:0000256" key="5">
    <source>
        <dbReference type="ARBA" id="ARBA00005072"/>
    </source>
</evidence>
<comment type="caution">
    <text evidence="14">The sequence shown here is derived from an EMBL/GenBank/DDBJ whole genome shotgun (WGS) entry which is preliminary data.</text>
</comment>
<gene>
    <name evidence="14" type="ORF">OE749_04400</name>
</gene>
<keyword evidence="14" id="KW-0032">Aminotransferase</keyword>
<dbReference type="InterPro" id="IPR050571">
    <property type="entry name" value="Class-IV_PLP-Dep_Aminotrnsfr"/>
</dbReference>
<organism evidence="14 15">
    <name type="scientific">Fluctibacter corallii</name>
    <dbReference type="NCBI Taxonomy" id="2984329"/>
    <lineage>
        <taxon>Bacteria</taxon>
        <taxon>Pseudomonadati</taxon>
        <taxon>Pseudomonadota</taxon>
        <taxon>Gammaproteobacteria</taxon>
        <taxon>Alteromonadales</taxon>
        <taxon>Alteromonadaceae</taxon>
        <taxon>Fluctibacter</taxon>
    </lineage>
</organism>
<evidence type="ECO:0000313" key="14">
    <source>
        <dbReference type="EMBL" id="MCV2883931.1"/>
    </source>
</evidence>
<comment type="function">
    <text evidence="2">Acts on leucine, isoleucine and valine.</text>
</comment>
<evidence type="ECO:0000256" key="8">
    <source>
        <dbReference type="ARBA" id="ARBA00022898"/>
    </source>
</evidence>
<keyword evidence="14" id="KW-0808">Transferase</keyword>
<comment type="catalytic activity">
    <reaction evidence="9">
        <text>L-valine + 2-oxoglutarate = 3-methyl-2-oxobutanoate + L-glutamate</text>
        <dbReference type="Rhea" id="RHEA:24813"/>
        <dbReference type="ChEBI" id="CHEBI:11851"/>
        <dbReference type="ChEBI" id="CHEBI:16810"/>
        <dbReference type="ChEBI" id="CHEBI:29985"/>
        <dbReference type="ChEBI" id="CHEBI:57762"/>
        <dbReference type="EC" id="2.6.1.42"/>
    </reaction>
</comment>
<sequence>MGIVYLNGEFIPAENAKISPMDRGFLFGDGVYEVIPSYQGKLVGFGPHIARLQNSLREIALSLPMAERDWRDIATTLLSQNKYENAGIYIHVSRGEDVKRFHGFPKNTKPTVFAYAFEIPPQQPIDQCSGKGLAITTAEDLRWKRCNIKSTSLLGHVLHFQSSQDEGANEVVLYNGKNEVTEAAACNVFIVKNDVISTPELNNQLLPGITRQILLDMLNKEGIFEIQERVVLLDELLDADEVWLTSSSKGVAPVTSIDGNPVGKGVPGDLAKVVQRLYLAHQFDY</sequence>
<evidence type="ECO:0000256" key="3">
    <source>
        <dbReference type="ARBA" id="ARBA00004824"/>
    </source>
</evidence>
<dbReference type="InterPro" id="IPR001544">
    <property type="entry name" value="Aminotrans_IV"/>
</dbReference>
<accession>A0ABT3A5G6</accession>
<dbReference type="InterPro" id="IPR043132">
    <property type="entry name" value="BCAT-like_C"/>
</dbReference>
<protein>
    <recommendedName>
        <fullName evidence="7">branched-chain-amino-acid transaminase</fullName>
        <ecNumber evidence="7">2.6.1.42</ecNumber>
    </recommendedName>
</protein>
<comment type="catalytic activity">
    <reaction evidence="11">
        <text>L-leucine + 2-oxoglutarate = 4-methyl-2-oxopentanoate + L-glutamate</text>
        <dbReference type="Rhea" id="RHEA:18321"/>
        <dbReference type="ChEBI" id="CHEBI:16810"/>
        <dbReference type="ChEBI" id="CHEBI:17865"/>
        <dbReference type="ChEBI" id="CHEBI:29985"/>
        <dbReference type="ChEBI" id="CHEBI:57427"/>
        <dbReference type="EC" id="2.6.1.42"/>
    </reaction>
</comment>
<comment type="similarity">
    <text evidence="6 12">Belongs to the class-IV pyridoxal-phosphate-dependent aminotransferase family.</text>
</comment>
<dbReference type="Gene3D" id="3.30.470.10">
    <property type="match status" value="1"/>
</dbReference>
<comment type="pathway">
    <text evidence="5">Amino-acid biosynthesis; L-leucine biosynthesis; L-leucine from 3-methyl-2-oxobutanoate: step 4/4.</text>
</comment>
<comment type="pathway">
    <text evidence="3">Amino-acid biosynthesis; L-isoleucine biosynthesis; L-isoleucine from 2-oxobutanoate: step 4/4.</text>
</comment>
<dbReference type="InterPro" id="IPR018300">
    <property type="entry name" value="Aminotrans_IV_CS"/>
</dbReference>
<comment type="cofactor">
    <cofactor evidence="1 13">
        <name>pyridoxal 5'-phosphate</name>
        <dbReference type="ChEBI" id="CHEBI:597326"/>
    </cofactor>
</comment>
<evidence type="ECO:0000256" key="10">
    <source>
        <dbReference type="ARBA" id="ARBA00048798"/>
    </source>
</evidence>
<dbReference type="RefSeq" id="WP_263711144.1">
    <property type="nucleotide sequence ID" value="NZ_JAOWKX010000002.1"/>
</dbReference>
<dbReference type="Gene3D" id="3.20.10.10">
    <property type="entry name" value="D-amino Acid Aminotransferase, subunit A, domain 2"/>
    <property type="match status" value="1"/>
</dbReference>
<evidence type="ECO:0000256" key="4">
    <source>
        <dbReference type="ARBA" id="ARBA00004931"/>
    </source>
</evidence>
<dbReference type="SUPFAM" id="SSF56752">
    <property type="entry name" value="D-aminoacid aminotransferase-like PLP-dependent enzymes"/>
    <property type="match status" value="1"/>
</dbReference>
<dbReference type="InterPro" id="IPR043131">
    <property type="entry name" value="BCAT-like_N"/>
</dbReference>
<dbReference type="PROSITE" id="PS00770">
    <property type="entry name" value="AA_TRANSFER_CLASS_4"/>
    <property type="match status" value="1"/>
</dbReference>
<comment type="catalytic activity">
    <reaction evidence="10">
        <text>L-isoleucine + 2-oxoglutarate = (S)-3-methyl-2-oxopentanoate + L-glutamate</text>
        <dbReference type="Rhea" id="RHEA:24801"/>
        <dbReference type="ChEBI" id="CHEBI:16810"/>
        <dbReference type="ChEBI" id="CHEBI:29985"/>
        <dbReference type="ChEBI" id="CHEBI:35146"/>
        <dbReference type="ChEBI" id="CHEBI:58045"/>
        <dbReference type="EC" id="2.6.1.42"/>
    </reaction>
</comment>
<evidence type="ECO:0000256" key="11">
    <source>
        <dbReference type="ARBA" id="ARBA00049229"/>
    </source>
</evidence>
<evidence type="ECO:0000256" key="12">
    <source>
        <dbReference type="RuleBase" id="RU004106"/>
    </source>
</evidence>
<dbReference type="InterPro" id="IPR036038">
    <property type="entry name" value="Aminotransferase-like"/>
</dbReference>
<keyword evidence="8 13" id="KW-0663">Pyridoxal phosphate</keyword>
<dbReference type="GO" id="GO:0008483">
    <property type="term" value="F:transaminase activity"/>
    <property type="evidence" value="ECO:0007669"/>
    <property type="project" value="UniProtKB-KW"/>
</dbReference>
<dbReference type="PANTHER" id="PTHR42743:SF11">
    <property type="entry name" value="AMINODEOXYCHORISMATE LYASE"/>
    <property type="match status" value="1"/>
</dbReference>
<keyword evidence="15" id="KW-1185">Reference proteome</keyword>
<evidence type="ECO:0000256" key="9">
    <source>
        <dbReference type="ARBA" id="ARBA00048212"/>
    </source>
</evidence>
<reference evidence="14 15" key="1">
    <citation type="submission" date="2022-10" db="EMBL/GenBank/DDBJ databases">
        <title>Aestuariibacter sp. AA17 isolated from Montipora capitata coral fragment.</title>
        <authorList>
            <person name="Emsley S.A."/>
            <person name="Pfannmuller K.M."/>
            <person name="Loughran R.M."/>
            <person name="Shlafstein M."/>
            <person name="Papke E."/>
            <person name="Saw J.H."/>
            <person name="Ushijima B."/>
            <person name="Videau P."/>
        </authorList>
    </citation>
    <scope>NUCLEOTIDE SEQUENCE [LARGE SCALE GENOMIC DNA]</scope>
    <source>
        <strain evidence="14 15">AA17</strain>
    </source>
</reference>
<evidence type="ECO:0000256" key="1">
    <source>
        <dbReference type="ARBA" id="ARBA00001933"/>
    </source>
</evidence>
<name>A0ABT3A5G6_9ALTE</name>
<dbReference type="PANTHER" id="PTHR42743">
    <property type="entry name" value="AMINO-ACID AMINOTRANSFERASE"/>
    <property type="match status" value="1"/>
</dbReference>
<dbReference type="EC" id="2.6.1.42" evidence="7"/>
<comment type="pathway">
    <text evidence="4">Amino-acid biosynthesis; L-valine biosynthesis; L-valine from pyruvate: step 4/4.</text>
</comment>
<evidence type="ECO:0000313" key="15">
    <source>
        <dbReference type="Proteomes" id="UP001652504"/>
    </source>
</evidence>
<evidence type="ECO:0000256" key="6">
    <source>
        <dbReference type="ARBA" id="ARBA00009320"/>
    </source>
</evidence>
<dbReference type="EMBL" id="JAOWKX010000002">
    <property type="protein sequence ID" value="MCV2883931.1"/>
    <property type="molecule type" value="Genomic_DNA"/>
</dbReference>
<dbReference type="Proteomes" id="UP001652504">
    <property type="component" value="Unassembled WGS sequence"/>
</dbReference>
<evidence type="ECO:0000256" key="13">
    <source>
        <dbReference type="RuleBase" id="RU004516"/>
    </source>
</evidence>
<dbReference type="Pfam" id="PF01063">
    <property type="entry name" value="Aminotran_4"/>
    <property type="match status" value="1"/>
</dbReference>
<dbReference type="CDD" id="cd01558">
    <property type="entry name" value="D-AAT_like"/>
    <property type="match status" value="1"/>
</dbReference>
<evidence type="ECO:0000256" key="2">
    <source>
        <dbReference type="ARBA" id="ARBA00003109"/>
    </source>
</evidence>
<evidence type="ECO:0000256" key="7">
    <source>
        <dbReference type="ARBA" id="ARBA00013053"/>
    </source>
</evidence>
<proteinExistence type="inferred from homology"/>